<gene>
    <name evidence="1" type="ORF">WKI68_40270</name>
</gene>
<dbReference type="EMBL" id="JBBKAM010000004">
    <property type="protein sequence ID" value="MEJ8645774.1"/>
    <property type="molecule type" value="Genomic_DNA"/>
</dbReference>
<accession>A0ABU8UEP8</accession>
<comment type="caution">
    <text evidence="1">The sequence shown here is derived from an EMBL/GenBank/DDBJ whole genome shotgun (WGS) entry which is preliminary data.</text>
</comment>
<evidence type="ECO:0000313" key="1">
    <source>
        <dbReference type="EMBL" id="MEJ8645774.1"/>
    </source>
</evidence>
<name>A0ABU8UEP8_9ACTN</name>
<proteinExistence type="predicted"/>
<organism evidence="1 2">
    <name type="scientific">Streptomyces caledonius</name>
    <dbReference type="NCBI Taxonomy" id="3134107"/>
    <lineage>
        <taxon>Bacteria</taxon>
        <taxon>Bacillati</taxon>
        <taxon>Actinomycetota</taxon>
        <taxon>Actinomycetes</taxon>
        <taxon>Kitasatosporales</taxon>
        <taxon>Streptomycetaceae</taxon>
        <taxon>Streptomyces</taxon>
    </lineage>
</organism>
<reference evidence="1 2" key="1">
    <citation type="submission" date="2024-03" db="EMBL/GenBank/DDBJ databases">
        <title>Novel Streptomyces species of biotechnological and ecological value are a feature of Machair soil.</title>
        <authorList>
            <person name="Prole J.R."/>
            <person name="Goodfellow M."/>
            <person name="Allenby N."/>
            <person name="Ward A.C."/>
        </authorList>
    </citation>
    <scope>NUCLEOTIDE SEQUENCE [LARGE SCALE GENOMIC DNA]</scope>
    <source>
        <strain evidence="1 2">MS1.HAVA.3</strain>
    </source>
</reference>
<evidence type="ECO:0000313" key="2">
    <source>
        <dbReference type="Proteomes" id="UP001382904"/>
    </source>
</evidence>
<dbReference type="Proteomes" id="UP001382904">
    <property type="component" value="Unassembled WGS sequence"/>
</dbReference>
<keyword evidence="2" id="KW-1185">Reference proteome</keyword>
<protein>
    <submittedName>
        <fullName evidence="1">Uncharacterized protein</fullName>
    </submittedName>
</protein>
<sequence length="192" mass="20542">MVQPPERPDTTRVVLWDGRDLESSLAYDLPLVGPHDGNVPWSVIAGVLRQLAAAGPDPVGATSVDGLGIPVVDARPATWRFLDEPSYDLTDALHAAVTMIGYYGDEDPDPELLLGGFLLVAPATVRLYVDRTAGPAARIGLDIALRDEEGGVREGFTGTMAALPSLVRTELGWNASGAVDPYCAEVYDFTHW</sequence>